<feature type="binding site" evidence="5">
    <location>
        <position position="113"/>
    </location>
    <ligand>
        <name>ATP</name>
        <dbReference type="ChEBI" id="CHEBI:30616"/>
    </ligand>
</feature>
<keyword evidence="1" id="KW-0808">Transferase</keyword>
<feature type="domain" description="Protein kinase" evidence="8">
    <location>
        <begin position="85"/>
        <end position="340"/>
    </location>
</feature>
<dbReference type="SUPFAM" id="SSF56112">
    <property type="entry name" value="Protein kinase-like (PK-like)"/>
    <property type="match status" value="1"/>
</dbReference>
<evidence type="ECO:0000256" key="2">
    <source>
        <dbReference type="ARBA" id="ARBA00022741"/>
    </source>
</evidence>
<evidence type="ECO:0000256" key="7">
    <source>
        <dbReference type="SAM" id="Phobius"/>
    </source>
</evidence>
<reference evidence="10" key="1">
    <citation type="submission" date="2017-01" db="EMBL/GenBank/DDBJ databases">
        <authorList>
            <person name="Varghese N."/>
            <person name="Submissions S."/>
        </authorList>
    </citation>
    <scope>NUCLEOTIDE SEQUENCE [LARGE SCALE GENOMIC DNA]</scope>
    <source>
        <strain evidence="10">3bp</strain>
    </source>
</reference>
<organism evidence="9 10">
    <name type="scientific">Cellulosimicrobium aquatile</name>
    <dbReference type="NCBI Taxonomy" id="1612203"/>
    <lineage>
        <taxon>Bacteria</taxon>
        <taxon>Bacillati</taxon>
        <taxon>Actinomycetota</taxon>
        <taxon>Actinomycetes</taxon>
        <taxon>Micrococcales</taxon>
        <taxon>Promicromonosporaceae</taxon>
        <taxon>Cellulosimicrobium</taxon>
    </lineage>
</organism>
<keyword evidence="4 5" id="KW-0067">ATP-binding</keyword>
<keyword evidence="7" id="KW-0812">Transmembrane</keyword>
<evidence type="ECO:0000256" key="6">
    <source>
        <dbReference type="SAM" id="MobiDB-lite"/>
    </source>
</evidence>
<dbReference type="GO" id="GO:0004674">
    <property type="term" value="F:protein serine/threonine kinase activity"/>
    <property type="evidence" value="ECO:0007669"/>
    <property type="project" value="UniProtKB-KW"/>
</dbReference>
<keyword evidence="3 9" id="KW-0418">Kinase</keyword>
<dbReference type="Proteomes" id="UP000186235">
    <property type="component" value="Unassembled WGS sequence"/>
</dbReference>
<dbReference type="InterPro" id="IPR011009">
    <property type="entry name" value="Kinase-like_dom_sf"/>
</dbReference>
<feature type="transmembrane region" description="Helical" evidence="7">
    <location>
        <begin position="554"/>
        <end position="577"/>
    </location>
</feature>
<evidence type="ECO:0000313" key="9">
    <source>
        <dbReference type="EMBL" id="SIQ72024.1"/>
    </source>
</evidence>
<accession>A0A1N6V2C3</accession>
<evidence type="ECO:0000256" key="1">
    <source>
        <dbReference type="ARBA" id="ARBA00022679"/>
    </source>
</evidence>
<keyword evidence="10" id="KW-1185">Reference proteome</keyword>
<dbReference type="Gene3D" id="3.30.200.20">
    <property type="entry name" value="Phosphorylase Kinase, domain 1"/>
    <property type="match status" value="1"/>
</dbReference>
<keyword evidence="2 5" id="KW-0547">Nucleotide-binding</keyword>
<name>A0A1N6V2C3_9MICO</name>
<feature type="transmembrane region" description="Helical" evidence="7">
    <location>
        <begin position="506"/>
        <end position="534"/>
    </location>
</feature>
<keyword evidence="7" id="KW-1133">Transmembrane helix</keyword>
<evidence type="ECO:0000256" key="3">
    <source>
        <dbReference type="ARBA" id="ARBA00022777"/>
    </source>
</evidence>
<dbReference type="InterPro" id="IPR008271">
    <property type="entry name" value="Ser/Thr_kinase_AS"/>
</dbReference>
<keyword evidence="7" id="KW-0472">Membrane</keyword>
<evidence type="ECO:0000313" key="10">
    <source>
        <dbReference type="Proteomes" id="UP000186235"/>
    </source>
</evidence>
<dbReference type="GO" id="GO:0005524">
    <property type="term" value="F:ATP binding"/>
    <property type="evidence" value="ECO:0007669"/>
    <property type="project" value="UniProtKB-UniRule"/>
</dbReference>
<dbReference type="CDD" id="cd14014">
    <property type="entry name" value="STKc_PknB_like"/>
    <property type="match status" value="1"/>
</dbReference>
<dbReference type="InterPro" id="IPR017441">
    <property type="entry name" value="Protein_kinase_ATP_BS"/>
</dbReference>
<dbReference type="PANTHER" id="PTHR43289:SF34">
    <property type="entry name" value="SERINE_THREONINE-PROTEIN KINASE YBDM-RELATED"/>
    <property type="match status" value="1"/>
</dbReference>
<dbReference type="PANTHER" id="PTHR43289">
    <property type="entry name" value="MITOGEN-ACTIVATED PROTEIN KINASE KINASE KINASE 20-RELATED"/>
    <property type="match status" value="1"/>
</dbReference>
<evidence type="ECO:0000256" key="4">
    <source>
        <dbReference type="ARBA" id="ARBA00022840"/>
    </source>
</evidence>
<dbReference type="SMART" id="SM00220">
    <property type="entry name" value="S_TKc"/>
    <property type="match status" value="1"/>
</dbReference>
<dbReference type="PROSITE" id="PS00107">
    <property type="entry name" value="PROTEIN_KINASE_ATP"/>
    <property type="match status" value="1"/>
</dbReference>
<dbReference type="EMBL" id="FTMI01000007">
    <property type="protein sequence ID" value="SIQ72024.1"/>
    <property type="molecule type" value="Genomic_DNA"/>
</dbReference>
<gene>
    <name evidence="9" type="ORF">SAMN05518682_3393</name>
</gene>
<sequence length="634" mass="65604">MNRAWAAQGSPLVGRMDGSSGAGRVPDAAPGRVAHRSRRGRTLQRRPVHCGYLVTMEEPTQRVEARNVAGGPSRGPAPGSEVGGYHIGARLGSGAMGTVHSAHDGGGNLVAIKLLHAHVDLDAAAQGRERLRREARALQRLRHPAVAQILDVELDGPDAFIVTELVDGPTLEDEIAEGGPLDAWDLYELADQLAAALEAVHAAGVVHRDLKPSNVMVSSRGPVLIDFGIAQGLEDARVTSTGLVMGTPGYLAPELLEGAAPSVDTDWWGWAALLAYAATGRAPFGVRPTDVVLARARSGRPDLAGLGPVTARAIGRALHADPAQRLGPTEVVAALRHAADTGDAAPATQVVAPPTGPTQVVPPVAVVPGGTGAQEWTGASAWTGQAQVVPPPLPTSQAQVNDGRTMAVPVGHDLMDDLGAPPLGEDGEPLYVRPVPAARRTALLLLAVPLVLLGGTYPGVAFVVLSVLVVLARVVGVTTESLHARRERRGVSSRDTVRAVAASPWYVVRALVGALPSLLVAACAAVLVVVAGWWLLESDRWVVVEGPDGGNAPVVTTVLLCLAAVAAVTLAWVGPLTHLTRYGTRTALARLAPGRTGTLVLAGLGLVLTVVTLVLLAGDPGVTWWPFPGPPSLR</sequence>
<dbReference type="Pfam" id="PF00069">
    <property type="entry name" value="Pkinase"/>
    <property type="match status" value="1"/>
</dbReference>
<dbReference type="InterPro" id="IPR000719">
    <property type="entry name" value="Prot_kinase_dom"/>
</dbReference>
<protein>
    <submittedName>
        <fullName evidence="9">Serine/threonine protein kinase</fullName>
    </submittedName>
</protein>
<dbReference type="Gene3D" id="1.10.510.10">
    <property type="entry name" value="Transferase(Phosphotransferase) domain 1"/>
    <property type="match status" value="1"/>
</dbReference>
<feature type="compositionally biased region" description="Basic residues" evidence="6">
    <location>
        <begin position="33"/>
        <end position="42"/>
    </location>
</feature>
<dbReference type="AlphaFoldDB" id="A0A1N6V2C3"/>
<dbReference type="PROSITE" id="PS00108">
    <property type="entry name" value="PROTEIN_KINASE_ST"/>
    <property type="match status" value="1"/>
</dbReference>
<proteinExistence type="predicted"/>
<evidence type="ECO:0000259" key="8">
    <source>
        <dbReference type="PROSITE" id="PS50011"/>
    </source>
</evidence>
<keyword evidence="9" id="KW-0723">Serine/threonine-protein kinase</keyword>
<feature type="region of interest" description="Disordered" evidence="6">
    <location>
        <begin position="1"/>
        <end position="42"/>
    </location>
</feature>
<dbReference type="PROSITE" id="PS50011">
    <property type="entry name" value="PROTEIN_KINASE_DOM"/>
    <property type="match status" value="1"/>
</dbReference>
<evidence type="ECO:0000256" key="5">
    <source>
        <dbReference type="PROSITE-ProRule" id="PRU10141"/>
    </source>
</evidence>
<feature type="transmembrane region" description="Helical" evidence="7">
    <location>
        <begin position="443"/>
        <end position="476"/>
    </location>
</feature>
<feature type="transmembrane region" description="Helical" evidence="7">
    <location>
        <begin position="598"/>
        <end position="618"/>
    </location>
</feature>